<dbReference type="GO" id="GO:0000105">
    <property type="term" value="P:L-histidine biosynthetic process"/>
    <property type="evidence" value="ECO:0007669"/>
    <property type="project" value="UniProtKB-UniRule"/>
</dbReference>
<reference evidence="13 14" key="1">
    <citation type="submission" date="2016-11" db="EMBL/GenBank/DDBJ databases">
        <authorList>
            <person name="Jaros S."/>
            <person name="Januszkiewicz K."/>
            <person name="Wedrychowicz H."/>
        </authorList>
    </citation>
    <scope>NUCLEOTIDE SEQUENCE [LARGE SCALE GENOMIC DNA]</scope>
    <source>
        <strain evidence="13 14">DSM 17477</strain>
    </source>
</reference>
<keyword evidence="7 11" id="KW-0368">Histidine biosynthesis</keyword>
<evidence type="ECO:0000256" key="2">
    <source>
        <dbReference type="ARBA" id="ARBA00005091"/>
    </source>
</evidence>
<evidence type="ECO:0000313" key="13">
    <source>
        <dbReference type="EMBL" id="SHJ16743.1"/>
    </source>
</evidence>
<organism evidence="13 14">
    <name type="scientific">Dethiosulfatibacter aminovorans DSM 17477</name>
    <dbReference type="NCBI Taxonomy" id="1121476"/>
    <lineage>
        <taxon>Bacteria</taxon>
        <taxon>Bacillati</taxon>
        <taxon>Bacillota</taxon>
        <taxon>Tissierellia</taxon>
        <taxon>Dethiosulfatibacter</taxon>
    </lineage>
</organism>
<keyword evidence="14" id="KW-1185">Reference proteome</keyword>
<dbReference type="GO" id="GO:0005737">
    <property type="term" value="C:cytoplasm"/>
    <property type="evidence" value="ECO:0007669"/>
    <property type="project" value="UniProtKB-SubCell"/>
</dbReference>
<dbReference type="SUPFAM" id="SSF51366">
    <property type="entry name" value="Ribulose-phoshate binding barrel"/>
    <property type="match status" value="1"/>
</dbReference>
<dbReference type="InterPro" id="IPR013785">
    <property type="entry name" value="Aldolase_TIM"/>
</dbReference>
<dbReference type="FunFam" id="3.20.20.70:FF:000006">
    <property type="entry name" value="Imidazole glycerol phosphate synthase subunit HisF"/>
    <property type="match status" value="1"/>
</dbReference>
<dbReference type="EC" id="4.3.2.10" evidence="11"/>
<comment type="pathway">
    <text evidence="2 11">Amino-acid biosynthesis; L-histidine biosynthesis; L-histidine from 5-phospho-alpha-D-ribose 1-diphosphate: step 5/9.</text>
</comment>
<comment type="catalytic activity">
    <reaction evidence="10 11">
        <text>5-[(5-phospho-1-deoxy-D-ribulos-1-ylimino)methylamino]-1-(5-phospho-beta-D-ribosyl)imidazole-4-carboxamide + L-glutamine = D-erythro-1-(imidazol-4-yl)glycerol 3-phosphate + 5-amino-1-(5-phospho-beta-D-ribosyl)imidazole-4-carboxamide + L-glutamate + H(+)</text>
        <dbReference type="Rhea" id="RHEA:24793"/>
        <dbReference type="ChEBI" id="CHEBI:15378"/>
        <dbReference type="ChEBI" id="CHEBI:29985"/>
        <dbReference type="ChEBI" id="CHEBI:58278"/>
        <dbReference type="ChEBI" id="CHEBI:58359"/>
        <dbReference type="ChEBI" id="CHEBI:58475"/>
        <dbReference type="ChEBI" id="CHEBI:58525"/>
        <dbReference type="EC" id="4.3.2.10"/>
    </reaction>
</comment>
<feature type="active site" evidence="11">
    <location>
        <position position="130"/>
    </location>
</feature>
<dbReference type="InterPro" id="IPR011060">
    <property type="entry name" value="RibuloseP-bd_barrel"/>
</dbReference>
<evidence type="ECO:0000256" key="11">
    <source>
        <dbReference type="HAMAP-Rule" id="MF_01013"/>
    </source>
</evidence>
<keyword evidence="5 11" id="KW-0963">Cytoplasm</keyword>
<dbReference type="EMBL" id="FQZL01000012">
    <property type="protein sequence ID" value="SHJ16743.1"/>
    <property type="molecule type" value="Genomic_DNA"/>
</dbReference>
<evidence type="ECO:0000256" key="4">
    <source>
        <dbReference type="ARBA" id="ARBA00011152"/>
    </source>
</evidence>
<keyword evidence="8 11" id="KW-0456">Lyase</keyword>
<dbReference type="RefSeq" id="WP_073049348.1">
    <property type="nucleotide sequence ID" value="NZ_FQZL01000012.1"/>
</dbReference>
<evidence type="ECO:0000256" key="1">
    <source>
        <dbReference type="ARBA" id="ARBA00004496"/>
    </source>
</evidence>
<evidence type="ECO:0000256" key="6">
    <source>
        <dbReference type="ARBA" id="ARBA00022605"/>
    </source>
</evidence>
<dbReference type="AlphaFoldDB" id="A0A1M6H3J0"/>
<dbReference type="Pfam" id="PF00977">
    <property type="entry name" value="His_biosynth"/>
    <property type="match status" value="1"/>
</dbReference>
<evidence type="ECO:0000256" key="7">
    <source>
        <dbReference type="ARBA" id="ARBA00023102"/>
    </source>
</evidence>
<comment type="function">
    <text evidence="9 11">IGPS catalyzes the conversion of PRFAR and glutamine to IGP, AICAR and glutamate. The HisF subunit catalyzes the cyclization activity that produces IGP and AICAR from PRFAR using the ammonia provided by the HisH subunit.</text>
</comment>
<comment type="subunit">
    <text evidence="4 11">Heterodimer of HisH and HisF.</text>
</comment>
<dbReference type="InterPro" id="IPR006062">
    <property type="entry name" value="His_biosynth"/>
</dbReference>
<evidence type="ECO:0000256" key="12">
    <source>
        <dbReference type="RuleBase" id="RU003657"/>
    </source>
</evidence>
<evidence type="ECO:0000256" key="9">
    <source>
        <dbReference type="ARBA" id="ARBA00025475"/>
    </source>
</evidence>
<gene>
    <name evidence="11" type="primary">hisF</name>
    <name evidence="13" type="ORF">SAMN02745751_01903</name>
</gene>
<dbReference type="CDD" id="cd04731">
    <property type="entry name" value="HisF"/>
    <property type="match status" value="1"/>
</dbReference>
<dbReference type="Gene3D" id="3.20.20.70">
    <property type="entry name" value="Aldolase class I"/>
    <property type="match status" value="1"/>
</dbReference>
<feature type="active site" evidence="11">
    <location>
        <position position="11"/>
    </location>
</feature>
<dbReference type="GO" id="GO:0016829">
    <property type="term" value="F:lyase activity"/>
    <property type="evidence" value="ECO:0007669"/>
    <property type="project" value="UniProtKB-KW"/>
</dbReference>
<dbReference type="Proteomes" id="UP000184052">
    <property type="component" value="Unassembled WGS sequence"/>
</dbReference>
<proteinExistence type="inferred from homology"/>
<dbReference type="InterPro" id="IPR004651">
    <property type="entry name" value="HisF"/>
</dbReference>
<evidence type="ECO:0000313" key="14">
    <source>
        <dbReference type="Proteomes" id="UP000184052"/>
    </source>
</evidence>
<dbReference type="GO" id="GO:0000107">
    <property type="term" value="F:imidazoleglycerol-phosphate synthase activity"/>
    <property type="evidence" value="ECO:0007669"/>
    <property type="project" value="UniProtKB-UniRule"/>
</dbReference>
<keyword evidence="6 11" id="KW-0028">Amino-acid biosynthesis</keyword>
<name>A0A1M6H3J0_9FIRM</name>
<accession>A0A1M6H3J0</accession>
<evidence type="ECO:0000256" key="10">
    <source>
        <dbReference type="ARBA" id="ARBA00047838"/>
    </source>
</evidence>
<evidence type="ECO:0000256" key="3">
    <source>
        <dbReference type="ARBA" id="ARBA00009667"/>
    </source>
</evidence>
<protein>
    <recommendedName>
        <fullName evidence="11">Imidazole glycerol phosphate synthase subunit HisF</fullName>
        <ecNumber evidence="11">4.3.2.10</ecNumber>
    </recommendedName>
    <alternativeName>
        <fullName evidence="11">IGP synthase cyclase subunit</fullName>
    </alternativeName>
    <alternativeName>
        <fullName evidence="11">IGP synthase subunit HisF</fullName>
    </alternativeName>
    <alternativeName>
        <fullName evidence="11">ImGP synthase subunit HisF</fullName>
        <shortName evidence="11">IGPS subunit HisF</shortName>
    </alternativeName>
</protein>
<evidence type="ECO:0000256" key="5">
    <source>
        <dbReference type="ARBA" id="ARBA00022490"/>
    </source>
</evidence>
<dbReference type="STRING" id="1121476.SAMN02745751_01903"/>
<dbReference type="PANTHER" id="PTHR21235:SF2">
    <property type="entry name" value="IMIDAZOLE GLYCEROL PHOSPHATE SYNTHASE HISHF"/>
    <property type="match status" value="1"/>
</dbReference>
<dbReference type="UniPathway" id="UPA00031">
    <property type="reaction ID" value="UER00010"/>
</dbReference>
<dbReference type="NCBIfam" id="TIGR00735">
    <property type="entry name" value="hisF"/>
    <property type="match status" value="1"/>
</dbReference>
<evidence type="ECO:0000256" key="8">
    <source>
        <dbReference type="ARBA" id="ARBA00023239"/>
    </source>
</evidence>
<comment type="subcellular location">
    <subcellularLocation>
        <location evidence="1 11">Cytoplasm</location>
    </subcellularLocation>
</comment>
<dbReference type="InterPro" id="IPR050064">
    <property type="entry name" value="IGPS_HisA/HisF"/>
</dbReference>
<dbReference type="HAMAP" id="MF_01013">
    <property type="entry name" value="HisF"/>
    <property type="match status" value="1"/>
</dbReference>
<dbReference type="PANTHER" id="PTHR21235">
    <property type="entry name" value="IMIDAZOLE GLYCEROL PHOSPHATE SYNTHASE SUBUNIT HISF/H IGP SYNTHASE SUBUNIT HISF/H"/>
    <property type="match status" value="1"/>
</dbReference>
<sequence>MLARRIIPCLDVRDGRVVKGKQFKDIVDVDAPEVLGKFYSDNGADELVFYDITASSDERKTHYEFVKKVADEINIPFSVGGGVSTVDDFKDILRKGADKVSVNSSAVKNPQLIKDASERFGAQCVVLSIDAKKNDEGSWSVYVKGGREKTDLDAIEWAVRGVELGAGEIVVNSIDEDGMKKGYDVELLKKITDRVNVPVIASGGAGTMEHFKEAVVKADVDGILAASVFHFGEIDIKELKKYLKEEGIEIRL</sequence>
<comment type="similarity">
    <text evidence="3 11 12">Belongs to the HisA/HisF family.</text>
</comment>
<dbReference type="OrthoDB" id="9781903at2"/>